<evidence type="ECO:0000256" key="7">
    <source>
        <dbReference type="ARBA" id="ARBA00022734"/>
    </source>
</evidence>
<evidence type="ECO:0000259" key="22">
    <source>
        <dbReference type="PROSITE" id="PS50927"/>
    </source>
</evidence>
<dbReference type="Pfam" id="PF00954">
    <property type="entry name" value="S_locus_glycop"/>
    <property type="match status" value="1"/>
</dbReference>
<dbReference type="GO" id="GO:0004674">
    <property type="term" value="F:protein serine/threonine kinase activity"/>
    <property type="evidence" value="ECO:0007669"/>
    <property type="project" value="UniProtKB-KW"/>
</dbReference>
<keyword evidence="9 18" id="KW-0418">Kinase</keyword>
<feature type="domain" description="Protein kinase" evidence="21">
    <location>
        <begin position="539"/>
        <end position="817"/>
    </location>
</feature>
<evidence type="ECO:0000256" key="8">
    <source>
        <dbReference type="ARBA" id="ARBA00022741"/>
    </source>
</evidence>
<dbReference type="GO" id="GO:0048544">
    <property type="term" value="P:recognition of pollen"/>
    <property type="evidence" value="ECO:0007669"/>
    <property type="project" value="InterPro"/>
</dbReference>
<dbReference type="SUPFAM" id="SSF51110">
    <property type="entry name" value="alpha-D-mannose-specific plant lectins"/>
    <property type="match status" value="1"/>
</dbReference>
<dbReference type="AlphaFoldDB" id="A0AAN8UX06"/>
<evidence type="ECO:0000256" key="11">
    <source>
        <dbReference type="ARBA" id="ARBA00022989"/>
    </source>
</evidence>
<dbReference type="InterPro" id="IPR001245">
    <property type="entry name" value="Ser-Thr/Tyr_kinase_cat_dom"/>
</dbReference>
<evidence type="ECO:0000313" key="23">
    <source>
        <dbReference type="EMBL" id="KAK6917428.1"/>
    </source>
</evidence>
<feature type="domain" description="Bulb-type lectin" evidence="22">
    <location>
        <begin position="34"/>
        <end position="158"/>
    </location>
</feature>
<dbReference type="InterPro" id="IPR036426">
    <property type="entry name" value="Bulb-type_lectin_dom_sf"/>
</dbReference>
<dbReference type="SUPFAM" id="SSF56112">
    <property type="entry name" value="Protein kinase-like (PK-like)"/>
    <property type="match status" value="1"/>
</dbReference>
<dbReference type="CDD" id="cd00028">
    <property type="entry name" value="B_lectin"/>
    <property type="match status" value="1"/>
</dbReference>
<accession>A0AAN8UX06</accession>
<evidence type="ECO:0000256" key="20">
    <source>
        <dbReference type="SAM" id="Phobius"/>
    </source>
</evidence>
<comment type="subcellular location">
    <subcellularLocation>
        <location evidence="1">Cell membrane</location>
        <topology evidence="1">Single-pass type I membrane protein</topology>
    </subcellularLocation>
</comment>
<dbReference type="FunFam" id="3.30.200.20:FF:000330">
    <property type="entry name" value="G-type lectin S-receptor-like serine/threonine-protein kinase At4g03230"/>
    <property type="match status" value="1"/>
</dbReference>
<gene>
    <name evidence="23" type="ORF">RJ641_018179</name>
</gene>
<keyword evidence="12 20" id="KW-0472">Membrane</keyword>
<dbReference type="Pfam" id="PF07714">
    <property type="entry name" value="PK_Tyr_Ser-Thr"/>
    <property type="match status" value="1"/>
</dbReference>
<keyword evidence="7" id="KW-0430">Lectin</keyword>
<evidence type="ECO:0000256" key="13">
    <source>
        <dbReference type="ARBA" id="ARBA00023157"/>
    </source>
</evidence>
<dbReference type="PANTHER" id="PTHR27002">
    <property type="entry name" value="RECEPTOR-LIKE SERINE/THREONINE-PROTEIN KINASE SD1-8"/>
    <property type="match status" value="1"/>
</dbReference>
<evidence type="ECO:0000256" key="9">
    <source>
        <dbReference type="ARBA" id="ARBA00022777"/>
    </source>
</evidence>
<dbReference type="InterPro" id="IPR000858">
    <property type="entry name" value="S_locus_glycoprot_dom"/>
</dbReference>
<keyword evidence="24" id="KW-1185">Reference proteome</keyword>
<name>A0AAN8UX06_9MAGN</name>
<keyword evidence="10 18" id="KW-0067">ATP-binding</keyword>
<dbReference type="Pfam" id="PF01453">
    <property type="entry name" value="B_lectin"/>
    <property type="match status" value="1"/>
</dbReference>
<keyword evidence="8 18" id="KW-0547">Nucleotide-binding</keyword>
<dbReference type="EMBL" id="JBAMMX010000023">
    <property type="protein sequence ID" value="KAK6917428.1"/>
    <property type="molecule type" value="Genomic_DNA"/>
</dbReference>
<feature type="transmembrane region" description="Helical" evidence="20">
    <location>
        <begin position="459"/>
        <end position="479"/>
    </location>
</feature>
<evidence type="ECO:0000256" key="2">
    <source>
        <dbReference type="ARBA" id="ARBA00022475"/>
    </source>
</evidence>
<evidence type="ECO:0000256" key="12">
    <source>
        <dbReference type="ARBA" id="ARBA00023136"/>
    </source>
</evidence>
<dbReference type="Gene3D" id="1.10.510.10">
    <property type="entry name" value="Transferase(Phosphotransferase) domain 1"/>
    <property type="match status" value="1"/>
</dbReference>
<evidence type="ECO:0000256" key="19">
    <source>
        <dbReference type="SAM" id="MobiDB-lite"/>
    </source>
</evidence>
<keyword evidence="14" id="KW-0675">Receptor</keyword>
<dbReference type="InterPro" id="IPR011009">
    <property type="entry name" value="Kinase-like_dom_sf"/>
</dbReference>
<dbReference type="FunFam" id="1.10.510.10:FF:000060">
    <property type="entry name" value="G-type lectin S-receptor-like serine/threonine-protein kinase"/>
    <property type="match status" value="1"/>
</dbReference>
<proteinExistence type="inferred from homology"/>
<dbReference type="PROSITE" id="PS50927">
    <property type="entry name" value="BULB_LECTIN"/>
    <property type="match status" value="1"/>
</dbReference>
<keyword evidence="2" id="KW-1003">Cell membrane</keyword>
<keyword evidence="4 18" id="KW-0808">Transferase</keyword>
<evidence type="ECO:0000259" key="21">
    <source>
        <dbReference type="PROSITE" id="PS50011"/>
    </source>
</evidence>
<dbReference type="PROSITE" id="PS00108">
    <property type="entry name" value="PROTEIN_KINASE_ST"/>
    <property type="match status" value="1"/>
</dbReference>
<evidence type="ECO:0000256" key="1">
    <source>
        <dbReference type="ARBA" id="ARBA00004251"/>
    </source>
</evidence>
<evidence type="ECO:0000256" key="16">
    <source>
        <dbReference type="ARBA" id="ARBA00047899"/>
    </source>
</evidence>
<dbReference type="InterPro" id="IPR001480">
    <property type="entry name" value="Bulb-type_lectin_dom"/>
</dbReference>
<evidence type="ECO:0000256" key="17">
    <source>
        <dbReference type="ARBA" id="ARBA00048679"/>
    </source>
</evidence>
<evidence type="ECO:0000256" key="4">
    <source>
        <dbReference type="ARBA" id="ARBA00022679"/>
    </source>
</evidence>
<reference evidence="23 24" key="1">
    <citation type="submission" date="2023-12" db="EMBL/GenBank/DDBJ databases">
        <title>A high-quality genome assembly for Dillenia turbinata (Dilleniales).</title>
        <authorList>
            <person name="Chanderbali A."/>
        </authorList>
    </citation>
    <scope>NUCLEOTIDE SEQUENCE [LARGE SCALE GENOMIC DNA]</scope>
    <source>
        <strain evidence="23">LSX21</strain>
        <tissue evidence="23">Leaf</tissue>
    </source>
</reference>
<dbReference type="CDD" id="cd14066">
    <property type="entry name" value="STKc_IRAK"/>
    <property type="match status" value="1"/>
</dbReference>
<dbReference type="EC" id="2.7.11.1" evidence="18"/>
<evidence type="ECO:0000256" key="15">
    <source>
        <dbReference type="ARBA" id="ARBA00023180"/>
    </source>
</evidence>
<keyword evidence="11 20" id="KW-1133">Transmembrane helix</keyword>
<organism evidence="23 24">
    <name type="scientific">Dillenia turbinata</name>
    <dbReference type="NCBI Taxonomy" id="194707"/>
    <lineage>
        <taxon>Eukaryota</taxon>
        <taxon>Viridiplantae</taxon>
        <taxon>Streptophyta</taxon>
        <taxon>Embryophyta</taxon>
        <taxon>Tracheophyta</taxon>
        <taxon>Spermatophyta</taxon>
        <taxon>Magnoliopsida</taxon>
        <taxon>eudicotyledons</taxon>
        <taxon>Gunneridae</taxon>
        <taxon>Pentapetalae</taxon>
        <taxon>Dilleniales</taxon>
        <taxon>Dilleniaceae</taxon>
        <taxon>Dillenia</taxon>
    </lineage>
</organism>
<comment type="caution">
    <text evidence="23">The sequence shown here is derived from an EMBL/GenBank/DDBJ whole genome shotgun (WGS) entry which is preliminary data.</text>
</comment>
<evidence type="ECO:0000256" key="3">
    <source>
        <dbReference type="ARBA" id="ARBA00022527"/>
    </source>
</evidence>
<dbReference type="GO" id="GO:0030246">
    <property type="term" value="F:carbohydrate binding"/>
    <property type="evidence" value="ECO:0007669"/>
    <property type="project" value="UniProtKB-KW"/>
</dbReference>
<keyword evidence="13" id="KW-1015">Disulfide bond</keyword>
<dbReference type="InterPro" id="IPR024171">
    <property type="entry name" value="SRK-like_kinase"/>
</dbReference>
<comment type="catalytic activity">
    <reaction evidence="17 18">
        <text>L-seryl-[protein] + ATP = O-phospho-L-seryl-[protein] + ADP + H(+)</text>
        <dbReference type="Rhea" id="RHEA:17989"/>
        <dbReference type="Rhea" id="RHEA-COMP:9863"/>
        <dbReference type="Rhea" id="RHEA-COMP:11604"/>
        <dbReference type="ChEBI" id="CHEBI:15378"/>
        <dbReference type="ChEBI" id="CHEBI:29999"/>
        <dbReference type="ChEBI" id="CHEBI:30616"/>
        <dbReference type="ChEBI" id="CHEBI:83421"/>
        <dbReference type="ChEBI" id="CHEBI:456216"/>
        <dbReference type="EC" id="2.7.11.1"/>
    </reaction>
</comment>
<dbReference type="PIRSF" id="PIRSF000641">
    <property type="entry name" value="SRK"/>
    <property type="match status" value="1"/>
</dbReference>
<protein>
    <recommendedName>
        <fullName evidence="18">Receptor-like serine/threonine-protein kinase</fullName>
        <ecNumber evidence="18">2.7.11.1</ecNumber>
    </recommendedName>
</protein>
<keyword evidence="5 20" id="KW-0812">Transmembrane</keyword>
<dbReference type="GO" id="GO:0005886">
    <property type="term" value="C:plasma membrane"/>
    <property type="evidence" value="ECO:0007669"/>
    <property type="project" value="UniProtKB-SubCell"/>
</dbReference>
<dbReference type="Proteomes" id="UP001370490">
    <property type="component" value="Unassembled WGS sequence"/>
</dbReference>
<keyword evidence="15" id="KW-0325">Glycoprotein</keyword>
<sequence>MFLRNMKSYEFLPKHLFFFYILVFLLSVPTWASRDTLYIKQSIKDGETLVSAGELFELGFFSPNNISPPKRYLGIWYHNLSPQTIVWVANKNQPLLDFSGVFSLQDNAALLRDGTGKTYWSKPSSSTTERGNISIVLQDNGNLILQGRDVIWQRFNDDCGNTLLPEMKWDNSQVLTSWKSDDDPSTGDFTFKAYQHGMNQFVINNQSEIYWLSGWYERSVSFNDMPETLIDMLNQGATTSSSTIDSRDDLPPNINFSRIYNRTTHDFHSRLVMNSSGEINYWTWNNKSESWELIWKHPDQGDPCSLFNVCGEFSKCNASEMPICTCLQGFIPNSPDTWKSGDYSGGCARKEIGCEKNDTFVTISSITNIEYAEFSMPAKNEAHCKNECLSKCYDAYLFKGQIRKDSGSCWFWSSLNDLKVDSAGRYNVSIRLAAAASLPLGVSDNVQKKDPEQLLKPEIVVLITVMASIVLLIVAVCFMRRIALGKAGKEEIQETEMSEIGSEISEKALLSSVGLSDKNLGIDVPYYNYRTLLVATDNFSTENKLGQGGFGPVYKGELPEGQFIAVKRLSRSSVQGLEEFKNEVLLIAKLQHRNLVQLLGYCLGGDEKMLVYEYMPNKSLDSFIFDSNRCLLLNWERRYDIIMGIARGLVYLHQDSRLRIIHRDLKTSNILLDEDMNPKISDFGLARIFGGNQIQASTDRVIGTYGYMSPEYAIDGLFSIKSDVYSFGVVILEIISGKRNTGSHQSKEALSLLGYAWKLWSEGKGLELMDQSLWEAYNESEVLKCLQVGLLCVQDEEYDRPTMSRALFMLASENPSLPTPKQPLFVLKGRRAASASSAQSNTGSEIELTVTVEGR</sequence>
<evidence type="ECO:0000256" key="14">
    <source>
        <dbReference type="ARBA" id="ARBA00023170"/>
    </source>
</evidence>
<dbReference type="GO" id="GO:0005524">
    <property type="term" value="F:ATP binding"/>
    <property type="evidence" value="ECO:0007669"/>
    <property type="project" value="UniProtKB-KW"/>
</dbReference>
<dbReference type="InterPro" id="IPR008271">
    <property type="entry name" value="Ser/Thr_kinase_AS"/>
</dbReference>
<dbReference type="SMART" id="SM00108">
    <property type="entry name" value="B_lectin"/>
    <property type="match status" value="1"/>
</dbReference>
<dbReference type="InterPro" id="IPR000719">
    <property type="entry name" value="Prot_kinase_dom"/>
</dbReference>
<evidence type="ECO:0000256" key="18">
    <source>
        <dbReference type="PIRNR" id="PIRNR000641"/>
    </source>
</evidence>
<dbReference type="SMART" id="SM00220">
    <property type="entry name" value="S_TKc"/>
    <property type="match status" value="1"/>
</dbReference>
<evidence type="ECO:0000256" key="10">
    <source>
        <dbReference type="ARBA" id="ARBA00022840"/>
    </source>
</evidence>
<comment type="catalytic activity">
    <reaction evidence="16 18">
        <text>L-threonyl-[protein] + ATP = O-phospho-L-threonyl-[protein] + ADP + H(+)</text>
        <dbReference type="Rhea" id="RHEA:46608"/>
        <dbReference type="Rhea" id="RHEA-COMP:11060"/>
        <dbReference type="Rhea" id="RHEA-COMP:11605"/>
        <dbReference type="ChEBI" id="CHEBI:15378"/>
        <dbReference type="ChEBI" id="CHEBI:30013"/>
        <dbReference type="ChEBI" id="CHEBI:30616"/>
        <dbReference type="ChEBI" id="CHEBI:61977"/>
        <dbReference type="ChEBI" id="CHEBI:456216"/>
        <dbReference type="EC" id="2.7.11.1"/>
    </reaction>
</comment>
<keyword evidence="3 18" id="KW-0723">Serine/threonine-protein kinase</keyword>
<evidence type="ECO:0000256" key="6">
    <source>
        <dbReference type="ARBA" id="ARBA00022729"/>
    </source>
</evidence>
<dbReference type="PROSITE" id="PS50011">
    <property type="entry name" value="PROTEIN_KINASE_DOM"/>
    <property type="match status" value="1"/>
</dbReference>
<evidence type="ECO:0000256" key="5">
    <source>
        <dbReference type="ARBA" id="ARBA00022692"/>
    </source>
</evidence>
<feature type="region of interest" description="Disordered" evidence="19">
    <location>
        <begin position="834"/>
        <end position="855"/>
    </location>
</feature>
<comment type="similarity">
    <text evidence="18">Belongs to the protein kinase superfamily. Ser/Thr protein kinase family.</text>
</comment>
<dbReference type="PANTHER" id="PTHR27002:SF1111">
    <property type="entry name" value="NON-SPECIFIC SERINE_THREONINE PROTEIN KINASE"/>
    <property type="match status" value="1"/>
</dbReference>
<keyword evidence="6" id="KW-0732">Signal</keyword>
<evidence type="ECO:0000313" key="24">
    <source>
        <dbReference type="Proteomes" id="UP001370490"/>
    </source>
</evidence>
<dbReference type="Gene3D" id="2.90.10.10">
    <property type="entry name" value="Bulb-type lectin domain"/>
    <property type="match status" value="1"/>
</dbReference>
<dbReference type="Gene3D" id="3.30.200.20">
    <property type="entry name" value="Phosphorylase Kinase, domain 1"/>
    <property type="match status" value="1"/>
</dbReference>